<dbReference type="PANTHER" id="PTHR35566">
    <property type="entry name" value="BLR3599 PROTEIN"/>
    <property type="match status" value="1"/>
</dbReference>
<dbReference type="InterPro" id="IPR010263">
    <property type="entry name" value="T6SS_TssK"/>
</dbReference>
<dbReference type="Proteomes" id="UP000315115">
    <property type="component" value="Chromosome 2"/>
</dbReference>
<reference evidence="2" key="1">
    <citation type="submission" date="2019-07" db="EMBL/GenBank/DDBJ databases">
        <title>Complete Genome Sequences of Vibrion rotiferianus strain AM7.</title>
        <authorList>
            <person name="Miyazaki K."/>
            <person name="Wiseschart A."/>
            <person name="Pootanakit K."/>
            <person name="Ishimori K."/>
            <person name="Kitahara K."/>
        </authorList>
    </citation>
    <scope>NUCLEOTIDE SEQUENCE [LARGE SCALE GENOMIC DNA]</scope>
    <source>
        <strain evidence="2">AM7</strain>
    </source>
</reference>
<dbReference type="PANTHER" id="PTHR35566:SF1">
    <property type="entry name" value="TYPE VI SECRETION SYSTEM BASEPLATE COMPONENT TSSK1"/>
    <property type="match status" value="1"/>
</dbReference>
<dbReference type="AlphaFoldDB" id="A0A510IEC2"/>
<proteinExistence type="predicted"/>
<dbReference type="EMBL" id="AP019799">
    <property type="protein sequence ID" value="BBL90776.1"/>
    <property type="molecule type" value="Genomic_DNA"/>
</dbReference>
<gene>
    <name evidence="1" type="ORF">VroAM7_34290</name>
</gene>
<organism evidence="1 2">
    <name type="scientific">Vibrio rotiferianus</name>
    <dbReference type="NCBI Taxonomy" id="190895"/>
    <lineage>
        <taxon>Bacteria</taxon>
        <taxon>Pseudomonadati</taxon>
        <taxon>Pseudomonadota</taxon>
        <taxon>Gammaproteobacteria</taxon>
        <taxon>Vibrionales</taxon>
        <taxon>Vibrionaceae</taxon>
        <taxon>Vibrio</taxon>
    </lineage>
</organism>
<sequence>MTEYSLTAWCEGMFLRPQHFQQQDRALTSEFRDLAKYISPYYWGIWNLHLSEAALKDGQVRIDSLTAIFPDMTVIDCPNKHKSPKPVSIDRGVENTLIKIVLPELNCQEKSVSPDNAEEIKRFSLDDVELIDSNTGLDEETIQVKTFNIELKCSNEKLAGYVEIPLCRIKEVTPEGEVVLDEDFIPPSLNVKKNSQLTECLDNVTAMTKIRADSISQRLGQGKAASASAVDFIMLQMLNKYEAKFRHIKELDHITPVDFSMLLQSYLGELATFSNKSKRLPSVEQYDHLELGCFFQSLNQTISQYLSVVLDQTATKLPLESRQYGIHVAPLPDKKLLESCQFVLAVKADINTEEIRRLVPGQLKFGAVEQIRDLINNQINGISVAPLSVVPRQIAYQTGYVYFEVIKKGHFWTRLSESGGMALHLSGNFPNAALELWCISQ</sequence>
<dbReference type="Pfam" id="PF05936">
    <property type="entry name" value="T6SS_VasE"/>
    <property type="match status" value="1"/>
</dbReference>
<accession>A0A510IEC2</accession>
<dbReference type="RefSeq" id="WP_269472737.1">
    <property type="nucleotide sequence ID" value="NZ_AP019799.1"/>
</dbReference>
<protein>
    <submittedName>
        <fullName evidence="1">Type VI secretion protein</fullName>
    </submittedName>
</protein>
<name>A0A510IEC2_9VIBR</name>
<evidence type="ECO:0000313" key="1">
    <source>
        <dbReference type="EMBL" id="BBL90776.1"/>
    </source>
</evidence>
<dbReference type="NCBIfam" id="TIGR03353">
    <property type="entry name" value="VI_chp_4"/>
    <property type="match status" value="1"/>
</dbReference>
<evidence type="ECO:0000313" key="2">
    <source>
        <dbReference type="Proteomes" id="UP000315115"/>
    </source>
</evidence>